<evidence type="ECO:0000256" key="6">
    <source>
        <dbReference type="ARBA" id="ARBA00015850"/>
    </source>
</evidence>
<evidence type="ECO:0000256" key="11">
    <source>
        <dbReference type="ARBA" id="ARBA00022842"/>
    </source>
</evidence>
<evidence type="ECO:0000256" key="5">
    <source>
        <dbReference type="ARBA" id="ARBA00013200"/>
    </source>
</evidence>
<dbReference type="PANTHER" id="PTHR34148:SF1">
    <property type="entry name" value="ADENOSYLCOBINAMIDE-GDP RIBAZOLETRANSFERASE"/>
    <property type="match status" value="1"/>
</dbReference>
<evidence type="ECO:0000256" key="10">
    <source>
        <dbReference type="ARBA" id="ARBA00022692"/>
    </source>
</evidence>
<keyword evidence="7 19" id="KW-1003">Cell membrane</keyword>
<evidence type="ECO:0000256" key="4">
    <source>
        <dbReference type="ARBA" id="ARBA00010561"/>
    </source>
</evidence>
<evidence type="ECO:0000256" key="7">
    <source>
        <dbReference type="ARBA" id="ARBA00022475"/>
    </source>
</evidence>
<dbReference type="Proteomes" id="UP000294830">
    <property type="component" value="Unassembled WGS sequence"/>
</dbReference>
<reference evidence="20 21" key="1">
    <citation type="submission" date="2019-03" db="EMBL/GenBank/DDBJ databases">
        <title>Genomic Encyclopedia of Archaeal and Bacterial Type Strains, Phase II (KMG-II): from individual species to whole genera.</title>
        <authorList>
            <person name="Goeker M."/>
        </authorList>
    </citation>
    <scope>NUCLEOTIDE SEQUENCE [LARGE SCALE GENOMIC DNA]</scope>
    <source>
        <strain evidence="20 21">RL-C</strain>
    </source>
</reference>
<dbReference type="RefSeq" id="WP_131840087.1">
    <property type="nucleotide sequence ID" value="NZ_SLWB01000014.1"/>
</dbReference>
<evidence type="ECO:0000256" key="14">
    <source>
        <dbReference type="ARBA" id="ARBA00025228"/>
    </source>
</evidence>
<evidence type="ECO:0000256" key="13">
    <source>
        <dbReference type="ARBA" id="ARBA00023136"/>
    </source>
</evidence>
<evidence type="ECO:0000256" key="8">
    <source>
        <dbReference type="ARBA" id="ARBA00022573"/>
    </source>
</evidence>
<feature type="transmembrane region" description="Helical" evidence="19">
    <location>
        <begin position="138"/>
        <end position="159"/>
    </location>
</feature>
<dbReference type="GO" id="GO:0005886">
    <property type="term" value="C:plasma membrane"/>
    <property type="evidence" value="ECO:0007669"/>
    <property type="project" value="UniProtKB-SubCell"/>
</dbReference>
<organism evidence="20 21">
    <name type="scientific">Acetobacteroides hydrogenigenes</name>
    <dbReference type="NCBI Taxonomy" id="979970"/>
    <lineage>
        <taxon>Bacteria</taxon>
        <taxon>Pseudomonadati</taxon>
        <taxon>Bacteroidota</taxon>
        <taxon>Bacteroidia</taxon>
        <taxon>Bacteroidales</taxon>
        <taxon>Rikenellaceae</taxon>
        <taxon>Acetobacteroides</taxon>
    </lineage>
</organism>
<feature type="transmembrane region" description="Helical" evidence="19">
    <location>
        <begin position="62"/>
        <end position="80"/>
    </location>
</feature>
<feature type="transmembrane region" description="Helical" evidence="19">
    <location>
        <begin position="110"/>
        <end position="132"/>
    </location>
</feature>
<keyword evidence="11 19" id="KW-0460">Magnesium</keyword>
<keyword evidence="21" id="KW-1185">Reference proteome</keyword>
<evidence type="ECO:0000313" key="20">
    <source>
        <dbReference type="EMBL" id="TCN63938.1"/>
    </source>
</evidence>
<feature type="transmembrane region" description="Helical" evidence="19">
    <location>
        <begin position="34"/>
        <end position="56"/>
    </location>
</feature>
<proteinExistence type="inferred from homology"/>
<name>A0A4R2E662_9BACT</name>
<dbReference type="InterPro" id="IPR003805">
    <property type="entry name" value="CobS"/>
</dbReference>
<evidence type="ECO:0000256" key="19">
    <source>
        <dbReference type="HAMAP-Rule" id="MF_00719"/>
    </source>
</evidence>
<evidence type="ECO:0000256" key="18">
    <source>
        <dbReference type="ARBA" id="ARBA00049504"/>
    </source>
</evidence>
<evidence type="ECO:0000256" key="16">
    <source>
        <dbReference type="ARBA" id="ARBA00032853"/>
    </source>
</evidence>
<keyword evidence="9 19" id="KW-0808">Transferase</keyword>
<dbReference type="Pfam" id="PF02654">
    <property type="entry name" value="CobS"/>
    <property type="match status" value="1"/>
</dbReference>
<dbReference type="UniPathway" id="UPA00148">
    <property type="reaction ID" value="UER00238"/>
</dbReference>
<dbReference type="OrthoDB" id="9794626at2"/>
<protein>
    <recommendedName>
        <fullName evidence="6 19">Adenosylcobinamide-GDP ribazoletransferase</fullName>
        <ecNumber evidence="5 19">2.7.8.26</ecNumber>
    </recommendedName>
    <alternativeName>
        <fullName evidence="16 19">Cobalamin synthase</fullName>
    </alternativeName>
    <alternativeName>
        <fullName evidence="15 19">Cobalamin-5'-phosphate synthase</fullName>
    </alternativeName>
</protein>
<evidence type="ECO:0000256" key="17">
    <source>
        <dbReference type="ARBA" id="ARBA00048623"/>
    </source>
</evidence>
<dbReference type="GO" id="GO:0009236">
    <property type="term" value="P:cobalamin biosynthetic process"/>
    <property type="evidence" value="ECO:0007669"/>
    <property type="project" value="UniProtKB-UniRule"/>
</dbReference>
<comment type="function">
    <text evidence="14 19">Joins adenosylcobinamide-GDP and alpha-ribazole to generate adenosylcobalamin (Ado-cobalamin). Also synthesizes adenosylcobalamin 5'-phosphate from adenosylcobinamide-GDP and alpha-ribazole 5'-phosphate.</text>
</comment>
<comment type="cofactor">
    <cofactor evidence="1 19">
        <name>Mg(2+)</name>
        <dbReference type="ChEBI" id="CHEBI:18420"/>
    </cofactor>
</comment>
<dbReference type="PANTHER" id="PTHR34148">
    <property type="entry name" value="ADENOSYLCOBINAMIDE-GDP RIBAZOLETRANSFERASE"/>
    <property type="match status" value="1"/>
</dbReference>
<keyword evidence="12 19" id="KW-1133">Transmembrane helix</keyword>
<feature type="transmembrane region" description="Helical" evidence="19">
    <location>
        <begin position="196"/>
        <end position="218"/>
    </location>
</feature>
<evidence type="ECO:0000256" key="2">
    <source>
        <dbReference type="ARBA" id="ARBA00004651"/>
    </source>
</evidence>
<comment type="catalytic activity">
    <reaction evidence="17 19">
        <text>alpha-ribazole + adenosylcob(III)inamide-GDP = adenosylcob(III)alamin + GMP + H(+)</text>
        <dbReference type="Rhea" id="RHEA:16049"/>
        <dbReference type="ChEBI" id="CHEBI:10329"/>
        <dbReference type="ChEBI" id="CHEBI:15378"/>
        <dbReference type="ChEBI" id="CHEBI:18408"/>
        <dbReference type="ChEBI" id="CHEBI:58115"/>
        <dbReference type="ChEBI" id="CHEBI:60487"/>
        <dbReference type="EC" id="2.7.8.26"/>
    </reaction>
</comment>
<dbReference type="GO" id="GO:0051073">
    <property type="term" value="F:adenosylcobinamide-GDP ribazoletransferase activity"/>
    <property type="evidence" value="ECO:0007669"/>
    <property type="project" value="UniProtKB-UniRule"/>
</dbReference>
<comment type="similarity">
    <text evidence="4 19">Belongs to the CobS family.</text>
</comment>
<feature type="transmembrane region" description="Helical" evidence="19">
    <location>
        <begin position="171"/>
        <end position="190"/>
    </location>
</feature>
<dbReference type="HAMAP" id="MF_00719">
    <property type="entry name" value="CobS"/>
    <property type="match status" value="1"/>
</dbReference>
<comment type="subcellular location">
    <subcellularLocation>
        <location evidence="2 19">Cell membrane</location>
        <topology evidence="2 19">Multi-pass membrane protein</topology>
    </subcellularLocation>
</comment>
<keyword evidence="13 19" id="KW-0472">Membrane</keyword>
<comment type="catalytic activity">
    <reaction evidence="18 19">
        <text>alpha-ribazole 5'-phosphate + adenosylcob(III)inamide-GDP = adenosylcob(III)alamin 5'-phosphate + GMP + H(+)</text>
        <dbReference type="Rhea" id="RHEA:23560"/>
        <dbReference type="ChEBI" id="CHEBI:15378"/>
        <dbReference type="ChEBI" id="CHEBI:57918"/>
        <dbReference type="ChEBI" id="CHEBI:58115"/>
        <dbReference type="ChEBI" id="CHEBI:60487"/>
        <dbReference type="ChEBI" id="CHEBI:60493"/>
        <dbReference type="EC" id="2.7.8.26"/>
    </reaction>
</comment>
<keyword evidence="8 19" id="KW-0169">Cobalamin biosynthesis</keyword>
<sequence length="253" mass="27382">MKPILQNLIAAINFFTRLPMYRLMMPPKECYSRVLPYAVIAGWVVGLFGAACWIAFAKALPFHFAIILTMAVMVLFTGALHEDGFADFADGFGGGLNKERILAIMKDSHIGTYGVISLILLFIVRFGALTSISSDKVAALLISGAVVGRFIGVLLPNFLPYARTIKASKIQVGLTPMTTLQIVLSLAVATSTGYLFFGWMGLFALALAACILPVGVIYMKRKIGGYTGDCCGMMITTAEIAWYVAVVILDARF</sequence>
<dbReference type="EC" id="2.7.8.26" evidence="5 19"/>
<evidence type="ECO:0000256" key="12">
    <source>
        <dbReference type="ARBA" id="ARBA00022989"/>
    </source>
</evidence>
<dbReference type="EMBL" id="SLWB01000014">
    <property type="protein sequence ID" value="TCN63938.1"/>
    <property type="molecule type" value="Genomic_DNA"/>
</dbReference>
<comment type="caution">
    <text evidence="20">The sequence shown here is derived from an EMBL/GenBank/DDBJ whole genome shotgun (WGS) entry which is preliminary data.</text>
</comment>
<accession>A0A4R2E662</accession>
<evidence type="ECO:0000256" key="9">
    <source>
        <dbReference type="ARBA" id="ARBA00022679"/>
    </source>
</evidence>
<evidence type="ECO:0000256" key="3">
    <source>
        <dbReference type="ARBA" id="ARBA00004663"/>
    </source>
</evidence>
<comment type="pathway">
    <text evidence="3 19">Cofactor biosynthesis; adenosylcobalamin biosynthesis; adenosylcobalamin from cob(II)yrinate a,c-diamide: step 7/7.</text>
</comment>
<evidence type="ECO:0000313" key="21">
    <source>
        <dbReference type="Proteomes" id="UP000294830"/>
    </source>
</evidence>
<keyword evidence="10 19" id="KW-0812">Transmembrane</keyword>
<dbReference type="AlphaFoldDB" id="A0A4R2E662"/>
<gene>
    <name evidence="19" type="primary">cobS</name>
    <name evidence="20" type="ORF">CLV25_11495</name>
</gene>
<feature type="transmembrane region" description="Helical" evidence="19">
    <location>
        <begin position="230"/>
        <end position="249"/>
    </location>
</feature>
<evidence type="ECO:0000256" key="1">
    <source>
        <dbReference type="ARBA" id="ARBA00001946"/>
    </source>
</evidence>
<evidence type="ECO:0000256" key="15">
    <source>
        <dbReference type="ARBA" id="ARBA00032605"/>
    </source>
</evidence>
<dbReference type="GO" id="GO:0008818">
    <property type="term" value="F:cobalamin 5'-phosphate synthase activity"/>
    <property type="evidence" value="ECO:0007669"/>
    <property type="project" value="UniProtKB-UniRule"/>
</dbReference>